<sequence>MTWHRVRHRRRLGEGKYMAARRLLAAGTALLVGACSALPNTPPALSPVTQAGPAPAEQRQPVTILVSIDGFRPDYLQRGATPVLSRLATEGVSASMAPSFPSKTFPNHWTLVTGLVPDHHGIVGNSMEDPARPGEKFTMATDDPFWWSAAEPIWVTAQKAGQHTATEFWPGANVGLGGIRERGDDTTIGGERPADWNEYGGAITSNQRTDAVIDWLRRPAAFRPRFVTLYFESVDHAGHDFGPDAPQMRPALAEVDAAVGRLMAGLEELNQPANLVIVADHGMAATSSARTIPLDQIANPSDYRVLETGPYASIFAQPGRERKLEAALLRPHPHMQCWPKRDIPVRFRFGTHPRVPPYLCLADVGWEVVKTAPTRTKVGGNHGYDNQAPEMRALFIAHGPAFRGPRVLPSFPNTDIAPLLRHLLGIPAGSGLDGDDAPFHTVLIGNGAS</sequence>
<proteinExistence type="predicted"/>
<dbReference type="PANTHER" id="PTHR10151:SF120">
    <property type="entry name" value="BIS(5'-ADENOSYL)-TRIPHOSPHATASE"/>
    <property type="match status" value="1"/>
</dbReference>
<protein>
    <submittedName>
        <fullName evidence="1">Putative AlkP superfamily pyrophosphatase or phosphodiesterase</fullName>
    </submittedName>
</protein>
<evidence type="ECO:0000313" key="1">
    <source>
        <dbReference type="EMBL" id="MBB5715920.1"/>
    </source>
</evidence>
<dbReference type="PROSITE" id="PS51257">
    <property type="entry name" value="PROKAR_LIPOPROTEIN"/>
    <property type="match status" value="1"/>
</dbReference>
<name>A0A7W9BET0_9SPHN</name>
<dbReference type="InterPro" id="IPR017850">
    <property type="entry name" value="Alkaline_phosphatase_core_sf"/>
</dbReference>
<gene>
    <name evidence="1" type="ORF">FHS94_002777</name>
</gene>
<dbReference type="Pfam" id="PF01663">
    <property type="entry name" value="Phosphodiest"/>
    <property type="match status" value="1"/>
</dbReference>
<dbReference type="GO" id="GO:0016787">
    <property type="term" value="F:hydrolase activity"/>
    <property type="evidence" value="ECO:0007669"/>
    <property type="project" value="UniProtKB-ARBA"/>
</dbReference>
<dbReference type="AlphaFoldDB" id="A0A7W9BET0"/>
<comment type="caution">
    <text evidence="1">The sequence shown here is derived from an EMBL/GenBank/DDBJ whole genome shotgun (WGS) entry which is preliminary data.</text>
</comment>
<organism evidence="1 2">
    <name type="scientific">Sphingomonas aerophila</name>
    <dbReference type="NCBI Taxonomy" id="1344948"/>
    <lineage>
        <taxon>Bacteria</taxon>
        <taxon>Pseudomonadati</taxon>
        <taxon>Pseudomonadota</taxon>
        <taxon>Alphaproteobacteria</taxon>
        <taxon>Sphingomonadales</taxon>
        <taxon>Sphingomonadaceae</taxon>
        <taxon>Sphingomonas</taxon>
    </lineage>
</organism>
<reference evidence="1 2" key="1">
    <citation type="submission" date="2020-08" db="EMBL/GenBank/DDBJ databases">
        <title>Genomic Encyclopedia of Type Strains, Phase IV (KMG-IV): sequencing the most valuable type-strain genomes for metagenomic binning, comparative biology and taxonomic classification.</title>
        <authorList>
            <person name="Goeker M."/>
        </authorList>
    </citation>
    <scope>NUCLEOTIDE SEQUENCE [LARGE SCALE GENOMIC DNA]</scope>
    <source>
        <strain evidence="1 2">DSM 100044</strain>
    </source>
</reference>
<dbReference type="InterPro" id="IPR002591">
    <property type="entry name" value="Phosphodiest/P_Trfase"/>
</dbReference>
<keyword evidence="2" id="KW-1185">Reference proteome</keyword>
<dbReference type="Proteomes" id="UP000546200">
    <property type="component" value="Unassembled WGS sequence"/>
</dbReference>
<dbReference type="CDD" id="cd16018">
    <property type="entry name" value="Enpp"/>
    <property type="match status" value="1"/>
</dbReference>
<dbReference type="Gene3D" id="3.30.1360.180">
    <property type="match status" value="1"/>
</dbReference>
<dbReference type="Gene3D" id="3.40.720.10">
    <property type="entry name" value="Alkaline Phosphatase, subunit A"/>
    <property type="match status" value="1"/>
</dbReference>
<accession>A0A7W9BET0</accession>
<dbReference type="SUPFAM" id="SSF53649">
    <property type="entry name" value="Alkaline phosphatase-like"/>
    <property type="match status" value="1"/>
</dbReference>
<evidence type="ECO:0000313" key="2">
    <source>
        <dbReference type="Proteomes" id="UP000546200"/>
    </source>
</evidence>
<dbReference type="PANTHER" id="PTHR10151">
    <property type="entry name" value="ECTONUCLEOTIDE PYROPHOSPHATASE/PHOSPHODIESTERASE"/>
    <property type="match status" value="1"/>
</dbReference>
<dbReference type="EMBL" id="JACIJK010000008">
    <property type="protein sequence ID" value="MBB5715920.1"/>
    <property type="molecule type" value="Genomic_DNA"/>
</dbReference>